<dbReference type="RefSeq" id="WP_184892860.1">
    <property type="nucleotide sequence ID" value="NZ_JACHMX010000001.1"/>
</dbReference>
<keyword evidence="3" id="KW-1185">Reference proteome</keyword>
<name>A0A841AY91_9PSEU</name>
<gene>
    <name evidence="2" type="ORF">HDA45_001331</name>
</gene>
<evidence type="ECO:0000313" key="2">
    <source>
        <dbReference type="EMBL" id="MBB5851244.1"/>
    </source>
</evidence>
<protein>
    <submittedName>
        <fullName evidence="2">Uncharacterized protein</fullName>
    </submittedName>
</protein>
<feature type="region of interest" description="Disordered" evidence="1">
    <location>
        <begin position="1"/>
        <end position="52"/>
    </location>
</feature>
<sequence>MTKAGPSQPVAVRPSRTGPALSLGTVTAQIPFSRTRKGRDPSHFTDQPKSLP</sequence>
<dbReference type="AlphaFoldDB" id="A0A841AY91"/>
<evidence type="ECO:0000313" key="3">
    <source>
        <dbReference type="Proteomes" id="UP000580861"/>
    </source>
</evidence>
<organism evidence="2 3">
    <name type="scientific">Amycolatopsis umgeniensis</name>
    <dbReference type="NCBI Taxonomy" id="336628"/>
    <lineage>
        <taxon>Bacteria</taxon>
        <taxon>Bacillati</taxon>
        <taxon>Actinomycetota</taxon>
        <taxon>Actinomycetes</taxon>
        <taxon>Pseudonocardiales</taxon>
        <taxon>Pseudonocardiaceae</taxon>
        <taxon>Amycolatopsis</taxon>
    </lineage>
</organism>
<dbReference type="Proteomes" id="UP000580861">
    <property type="component" value="Unassembled WGS sequence"/>
</dbReference>
<evidence type="ECO:0000256" key="1">
    <source>
        <dbReference type="SAM" id="MobiDB-lite"/>
    </source>
</evidence>
<proteinExistence type="predicted"/>
<comment type="caution">
    <text evidence="2">The sequence shown here is derived from an EMBL/GenBank/DDBJ whole genome shotgun (WGS) entry which is preliminary data.</text>
</comment>
<reference evidence="2 3" key="1">
    <citation type="submission" date="2020-08" db="EMBL/GenBank/DDBJ databases">
        <title>Sequencing the genomes of 1000 actinobacteria strains.</title>
        <authorList>
            <person name="Klenk H.-P."/>
        </authorList>
    </citation>
    <scope>NUCLEOTIDE SEQUENCE [LARGE SCALE GENOMIC DNA]</scope>
    <source>
        <strain evidence="2 3">DSM 45272</strain>
    </source>
</reference>
<dbReference type="EMBL" id="JACHMX010000001">
    <property type="protein sequence ID" value="MBB5851244.1"/>
    <property type="molecule type" value="Genomic_DNA"/>
</dbReference>
<accession>A0A841AY91</accession>